<proteinExistence type="inferred from homology"/>
<dbReference type="PANTHER" id="PTHR30535">
    <property type="entry name" value="VITAMIN B12-BINDING PROTEIN"/>
    <property type="match status" value="1"/>
</dbReference>
<dbReference type="InterPro" id="IPR002491">
    <property type="entry name" value="ABC_transptr_periplasmic_BD"/>
</dbReference>
<dbReference type="Pfam" id="PF01497">
    <property type="entry name" value="Peripla_BP_2"/>
    <property type="match status" value="1"/>
</dbReference>
<feature type="domain" description="Fe/B12 periplasmic-binding" evidence="2">
    <location>
        <begin position="68"/>
        <end position="326"/>
    </location>
</feature>
<dbReference type="Proteomes" id="UP001500839">
    <property type="component" value="Unassembled WGS sequence"/>
</dbReference>
<dbReference type="EMBL" id="BAABKQ010000001">
    <property type="protein sequence ID" value="GAA4813972.1"/>
    <property type="molecule type" value="Genomic_DNA"/>
</dbReference>
<sequence>MLVAVLAVLAAGCNAPGGADSGGVGAVTASIGELDPEPIGPPPSPRLPVTVASEDGAEVTVTSADRIVAVDQYGTLGETVFALGLGGNLVGRDTATDFPAAADIPNVTPGGHSLNAEAILALRPTVVLTDSSIGPHAVQEQIRAAGIPVVFFDGERTLDTTADMIRDVGRTLGVPQAGDALAERTQQQIDQALAAVPERQDPPTIAFLYQRGAAISMLGGPGSGADDIIRAVGGVDAGTASGLTAAYTPVTAEALIVAAPDVILMMSGGLQSVGGVDGLVQMPGIKQTPAGENRRVIDMDDSVLLSYGPSTGKVIGALTDALYGEQSR</sequence>
<evidence type="ECO:0000256" key="1">
    <source>
        <dbReference type="ARBA" id="ARBA00008814"/>
    </source>
</evidence>
<name>A0ABP9CMG4_9ACTN</name>
<dbReference type="InterPro" id="IPR050902">
    <property type="entry name" value="ABC_Transporter_SBP"/>
</dbReference>
<accession>A0ABP9CMG4</accession>
<comment type="caution">
    <text evidence="3">The sequence shown here is derived from an EMBL/GenBank/DDBJ whole genome shotgun (WGS) entry which is preliminary data.</text>
</comment>
<dbReference type="PANTHER" id="PTHR30535:SF4">
    <property type="entry name" value="HEMIN-BINDING PERIPLASMIC PROTEIN HMUT"/>
    <property type="match status" value="1"/>
</dbReference>
<evidence type="ECO:0000313" key="3">
    <source>
        <dbReference type="EMBL" id="GAA4813972.1"/>
    </source>
</evidence>
<comment type="similarity">
    <text evidence="1">Belongs to the bacterial solute-binding protein 8 family.</text>
</comment>
<reference evidence="4" key="1">
    <citation type="journal article" date="2019" name="Int. J. Syst. Evol. Microbiol.">
        <title>The Global Catalogue of Microorganisms (GCM) 10K type strain sequencing project: providing services to taxonomists for standard genome sequencing and annotation.</title>
        <authorList>
            <consortium name="The Broad Institute Genomics Platform"/>
            <consortium name="The Broad Institute Genome Sequencing Center for Infectious Disease"/>
            <person name="Wu L."/>
            <person name="Ma J."/>
        </authorList>
    </citation>
    <scope>NUCLEOTIDE SEQUENCE [LARGE SCALE GENOMIC DNA]</scope>
    <source>
        <strain evidence="4">JCM 18542</strain>
    </source>
</reference>
<keyword evidence="4" id="KW-1185">Reference proteome</keyword>
<dbReference type="PROSITE" id="PS50983">
    <property type="entry name" value="FE_B12_PBP"/>
    <property type="match status" value="1"/>
</dbReference>
<organism evidence="3 4">
    <name type="scientific">Tomitella cavernea</name>
    <dbReference type="NCBI Taxonomy" id="1387982"/>
    <lineage>
        <taxon>Bacteria</taxon>
        <taxon>Bacillati</taxon>
        <taxon>Actinomycetota</taxon>
        <taxon>Actinomycetes</taxon>
        <taxon>Mycobacteriales</taxon>
        <taxon>Tomitella</taxon>
    </lineage>
</organism>
<dbReference type="Gene3D" id="3.40.50.1980">
    <property type="entry name" value="Nitrogenase molybdenum iron protein domain"/>
    <property type="match status" value="2"/>
</dbReference>
<evidence type="ECO:0000313" key="4">
    <source>
        <dbReference type="Proteomes" id="UP001500839"/>
    </source>
</evidence>
<evidence type="ECO:0000259" key="2">
    <source>
        <dbReference type="PROSITE" id="PS50983"/>
    </source>
</evidence>
<gene>
    <name evidence="3" type="ORF">GCM10023353_18850</name>
</gene>
<dbReference type="SUPFAM" id="SSF53807">
    <property type="entry name" value="Helical backbone' metal receptor"/>
    <property type="match status" value="1"/>
</dbReference>
<protein>
    <submittedName>
        <fullName evidence="3">ABC transporter substrate-binding protein</fullName>
    </submittedName>
</protein>